<accession>A0ACC2LJJ4</accession>
<sequence length="72" mass="7770">MLNVFILSLEVNVESSILHVKSHLQSGLRPEGGRRERGSSLAGAQFKILSHRDGNMLGWDGLGLACISSPEP</sequence>
<reference evidence="1 2" key="1">
    <citation type="journal article" date="2022" name="Hortic Res">
        <title>A haplotype resolved chromosomal level avocado genome allows analysis of novel avocado genes.</title>
        <authorList>
            <person name="Nath O."/>
            <person name="Fletcher S.J."/>
            <person name="Hayward A."/>
            <person name="Shaw L.M."/>
            <person name="Masouleh A.K."/>
            <person name="Furtado A."/>
            <person name="Henry R.J."/>
            <person name="Mitter N."/>
        </authorList>
    </citation>
    <scope>NUCLEOTIDE SEQUENCE [LARGE SCALE GENOMIC DNA]</scope>
    <source>
        <strain evidence="2">cv. Hass</strain>
    </source>
</reference>
<evidence type="ECO:0000313" key="2">
    <source>
        <dbReference type="Proteomes" id="UP001234297"/>
    </source>
</evidence>
<proteinExistence type="predicted"/>
<gene>
    <name evidence="1" type="ORF">MRB53_026915</name>
</gene>
<dbReference type="Proteomes" id="UP001234297">
    <property type="component" value="Chromosome 8"/>
</dbReference>
<dbReference type="EMBL" id="CM056816">
    <property type="protein sequence ID" value="KAJ8633579.1"/>
    <property type="molecule type" value="Genomic_DNA"/>
</dbReference>
<name>A0ACC2LJJ4_PERAE</name>
<keyword evidence="2" id="KW-1185">Reference proteome</keyword>
<organism evidence="1 2">
    <name type="scientific">Persea americana</name>
    <name type="common">Avocado</name>
    <dbReference type="NCBI Taxonomy" id="3435"/>
    <lineage>
        <taxon>Eukaryota</taxon>
        <taxon>Viridiplantae</taxon>
        <taxon>Streptophyta</taxon>
        <taxon>Embryophyta</taxon>
        <taxon>Tracheophyta</taxon>
        <taxon>Spermatophyta</taxon>
        <taxon>Magnoliopsida</taxon>
        <taxon>Magnoliidae</taxon>
        <taxon>Laurales</taxon>
        <taxon>Lauraceae</taxon>
        <taxon>Persea</taxon>
    </lineage>
</organism>
<evidence type="ECO:0000313" key="1">
    <source>
        <dbReference type="EMBL" id="KAJ8633579.1"/>
    </source>
</evidence>
<protein>
    <submittedName>
        <fullName evidence="1">Uncharacterized protein</fullName>
    </submittedName>
</protein>
<comment type="caution">
    <text evidence="1">The sequence shown here is derived from an EMBL/GenBank/DDBJ whole genome shotgun (WGS) entry which is preliminary data.</text>
</comment>